<evidence type="ECO:0000313" key="11">
    <source>
        <dbReference type="Proteomes" id="UP001216150"/>
    </source>
</evidence>
<feature type="compositionally biased region" description="Polar residues" evidence="7">
    <location>
        <begin position="178"/>
        <end position="188"/>
    </location>
</feature>
<comment type="caution">
    <text evidence="10">The sequence shown here is derived from an EMBL/GenBank/DDBJ whole genome shotgun (WGS) entry which is preliminary data.</text>
</comment>
<evidence type="ECO:0000259" key="8">
    <source>
        <dbReference type="Pfam" id="PF11699"/>
    </source>
</evidence>
<dbReference type="InterPro" id="IPR028929">
    <property type="entry name" value="Mif2_N"/>
</dbReference>
<organism evidence="10 11">
    <name type="scientific">Penicillium hetheringtonii</name>
    <dbReference type="NCBI Taxonomy" id="911720"/>
    <lineage>
        <taxon>Eukaryota</taxon>
        <taxon>Fungi</taxon>
        <taxon>Dikarya</taxon>
        <taxon>Ascomycota</taxon>
        <taxon>Pezizomycotina</taxon>
        <taxon>Eurotiomycetes</taxon>
        <taxon>Eurotiomycetidae</taxon>
        <taxon>Eurotiales</taxon>
        <taxon>Aspergillaceae</taxon>
        <taxon>Penicillium</taxon>
    </lineage>
</organism>
<evidence type="ECO:0000256" key="5">
    <source>
        <dbReference type="ARBA" id="ARBA00057947"/>
    </source>
</evidence>
<dbReference type="Gene3D" id="2.60.120.10">
    <property type="entry name" value="Jelly Rolls"/>
    <property type="match status" value="1"/>
</dbReference>
<dbReference type="Pfam" id="PF11699">
    <property type="entry name" value="CENP-C_C"/>
    <property type="match status" value="1"/>
</dbReference>
<feature type="compositionally biased region" description="Basic and acidic residues" evidence="7">
    <location>
        <begin position="50"/>
        <end position="59"/>
    </location>
</feature>
<evidence type="ECO:0000259" key="9">
    <source>
        <dbReference type="Pfam" id="PF15624"/>
    </source>
</evidence>
<accession>A0AAD6DX43</accession>
<feature type="compositionally biased region" description="Polar residues" evidence="7">
    <location>
        <begin position="135"/>
        <end position="153"/>
    </location>
</feature>
<dbReference type="GO" id="GO:0005634">
    <property type="term" value="C:nucleus"/>
    <property type="evidence" value="ECO:0007669"/>
    <property type="project" value="UniProtKB-SubCell"/>
</dbReference>
<feature type="compositionally biased region" description="Basic and acidic residues" evidence="7">
    <location>
        <begin position="312"/>
        <end position="330"/>
    </location>
</feature>
<dbReference type="InterPro" id="IPR014710">
    <property type="entry name" value="RmlC-like_jellyroll"/>
</dbReference>
<dbReference type="GO" id="GO:0051315">
    <property type="term" value="P:attachment of mitotic spindle microtubules to kinetochore"/>
    <property type="evidence" value="ECO:0007669"/>
    <property type="project" value="TreeGrafter"/>
</dbReference>
<gene>
    <name evidence="10" type="ORF">N7450_002307</name>
</gene>
<dbReference type="EMBL" id="JAQJAC010000002">
    <property type="protein sequence ID" value="KAJ5595849.1"/>
    <property type="molecule type" value="Genomic_DNA"/>
</dbReference>
<evidence type="ECO:0000256" key="4">
    <source>
        <dbReference type="ARBA" id="ARBA00023242"/>
    </source>
</evidence>
<dbReference type="GO" id="GO:0051382">
    <property type="term" value="P:kinetochore assembly"/>
    <property type="evidence" value="ECO:0007669"/>
    <property type="project" value="InterPro"/>
</dbReference>
<reference evidence="10 11" key="1">
    <citation type="journal article" date="2023" name="IMA Fungus">
        <title>Comparative genomic study of the Penicillium genus elucidates a diverse pangenome and 15 lateral gene transfer events.</title>
        <authorList>
            <person name="Petersen C."/>
            <person name="Sorensen T."/>
            <person name="Nielsen M.R."/>
            <person name="Sondergaard T.E."/>
            <person name="Sorensen J.L."/>
            <person name="Fitzpatrick D.A."/>
            <person name="Frisvad J.C."/>
            <person name="Nielsen K.L."/>
        </authorList>
    </citation>
    <scope>NUCLEOTIDE SEQUENCE [LARGE SCALE GENOMIC DNA]</scope>
    <source>
        <strain evidence="10 11">IBT 29057</strain>
    </source>
</reference>
<feature type="domain" description="Mif2 N-terminal" evidence="9">
    <location>
        <begin position="40"/>
        <end position="156"/>
    </location>
</feature>
<feature type="compositionally biased region" description="Polar residues" evidence="7">
    <location>
        <begin position="116"/>
        <end position="125"/>
    </location>
</feature>
<protein>
    <recommendedName>
        <fullName evidence="6">CENP-C homolog</fullName>
    </recommendedName>
</protein>
<feature type="domain" description="Mif2/CENP-C cupin" evidence="8">
    <location>
        <begin position="490"/>
        <end position="574"/>
    </location>
</feature>
<dbReference type="InterPro" id="IPR028386">
    <property type="entry name" value="CENP-C/Mif2/cnp3"/>
</dbReference>
<dbReference type="CDD" id="cd06993">
    <property type="entry name" value="cupin_CENP-C_C"/>
    <property type="match status" value="1"/>
</dbReference>
<evidence type="ECO:0000256" key="1">
    <source>
        <dbReference type="ARBA" id="ARBA00004123"/>
    </source>
</evidence>
<comment type="subcellular location">
    <subcellularLocation>
        <location evidence="1">Nucleus</location>
    </subcellularLocation>
</comment>
<evidence type="ECO:0000313" key="10">
    <source>
        <dbReference type="EMBL" id="KAJ5595849.1"/>
    </source>
</evidence>
<dbReference type="PANTHER" id="PTHR16684:SF11">
    <property type="entry name" value="CENTROMERE PROTEIN C"/>
    <property type="match status" value="1"/>
</dbReference>
<comment type="function">
    <text evidence="5">Component of the kinetochore, a multiprotein complex that assembles on centromeric DNA and attaches chromosomes to spindle microtubules, mediating chromosome segregation and sister chromatid segregation during meiosis and mitosis. Component of the inner kinetochore constitutive centromere-associated network (CCAN), which serves as a structural platform for outer kinetochore assembly.</text>
</comment>
<comment type="similarity">
    <text evidence="2">Belongs to the CENP-C/MIF2 family.</text>
</comment>
<dbReference type="InterPro" id="IPR025974">
    <property type="entry name" value="Mif2/CENP-C_cupin"/>
</dbReference>
<proteinExistence type="inferred from homology"/>
<dbReference type="Proteomes" id="UP001216150">
    <property type="component" value="Unassembled WGS sequence"/>
</dbReference>
<feature type="compositionally biased region" description="Basic and acidic residues" evidence="7">
    <location>
        <begin position="403"/>
        <end position="412"/>
    </location>
</feature>
<dbReference type="PANTHER" id="PTHR16684">
    <property type="entry name" value="CENTROMERE PROTEIN C"/>
    <property type="match status" value="1"/>
</dbReference>
<keyword evidence="3" id="KW-0238">DNA-binding</keyword>
<sequence length="638" mass="70254">MARGLGKLASTTTQMSGLQEGELLSAMAVRAYYMLMEIIQHRRTGLTLKEGRRDEHGMEEVEGLFSSPEKSPAKLNGFNEEEEEEDDRGSNGSEMSIEYENAPGPMDFLHADKRSQNLPPASQSPVKGVTRNTHRSPSVQSSEPEQDLSSPSDGKSLLAANGNSRQDPSPLGARSVNAGPNNRKSISQKAKVVPDTTLNDFSDEEQDENASFAVQDDPEDGYDYGNDTMPHDEIAEPIEEDLDQSDSDAGEEQEPPRPVEKPAQSTQKAPAAKTTADNKGKSSGGRRGRPAKASRAAEEEEPEARPAKKPKVTKETRPQEPLDPKLDKVVENYSQRSGPLKGRSLYILKRENPSDSVTTHTRSGRVSVRPLAYWRNERCVFGDGEAAEGQRYPLSTIKEIIRTEELEPENRGKGKKSGKRGKSSKSKKRQHDSSDEEDPNQDEWEKEDGVLHGIVPKWDPVAGNATQEEVTEIAYAPVGIKPKEVKGSTFLFAKLLTSSFIGSGIVDLPPEGVKKAKNSKKMHMVFYVCHGRVLVDVSGVGFSAGKGCVFQVPRGNMYSFANPYDKEARLFFTQGCVPEGDEESAEPISQPQEQKASLKAMLMLSQRLAEVVKANRKLRTKLTSWLYPSLLLKLSPCR</sequence>
<evidence type="ECO:0000256" key="2">
    <source>
        <dbReference type="ARBA" id="ARBA00010291"/>
    </source>
</evidence>
<feature type="region of interest" description="Disordered" evidence="7">
    <location>
        <begin position="403"/>
        <end position="446"/>
    </location>
</feature>
<dbReference type="GO" id="GO:0000776">
    <property type="term" value="C:kinetochore"/>
    <property type="evidence" value="ECO:0007669"/>
    <property type="project" value="InterPro"/>
</dbReference>
<keyword evidence="11" id="KW-1185">Reference proteome</keyword>
<evidence type="ECO:0000256" key="3">
    <source>
        <dbReference type="ARBA" id="ARBA00023125"/>
    </source>
</evidence>
<dbReference type="Pfam" id="PF15624">
    <property type="entry name" value="Mif2_N"/>
    <property type="match status" value="1"/>
</dbReference>
<keyword evidence="4" id="KW-0539">Nucleus</keyword>
<dbReference type="FunFam" id="2.60.120.10:FF:000033">
    <property type="entry name" value="Centromere protein C 1"/>
    <property type="match status" value="1"/>
</dbReference>
<dbReference type="SUPFAM" id="SSF51182">
    <property type="entry name" value="RmlC-like cupins"/>
    <property type="match status" value="1"/>
</dbReference>
<evidence type="ECO:0000256" key="7">
    <source>
        <dbReference type="SAM" id="MobiDB-lite"/>
    </source>
</evidence>
<dbReference type="AlphaFoldDB" id="A0AAD6DX43"/>
<dbReference type="GO" id="GO:0051455">
    <property type="term" value="P:spindle attachment to meiosis I kinetochore"/>
    <property type="evidence" value="ECO:0007669"/>
    <property type="project" value="TreeGrafter"/>
</dbReference>
<feature type="compositionally biased region" description="Basic residues" evidence="7">
    <location>
        <begin position="413"/>
        <end position="430"/>
    </location>
</feature>
<evidence type="ECO:0000256" key="6">
    <source>
        <dbReference type="ARBA" id="ARBA00075033"/>
    </source>
</evidence>
<feature type="compositionally biased region" description="Acidic residues" evidence="7">
    <location>
        <begin position="434"/>
        <end position="446"/>
    </location>
</feature>
<dbReference type="GO" id="GO:0019237">
    <property type="term" value="F:centromeric DNA binding"/>
    <property type="evidence" value="ECO:0007669"/>
    <property type="project" value="InterPro"/>
</dbReference>
<feature type="region of interest" description="Disordered" evidence="7">
    <location>
        <begin position="50"/>
        <end position="365"/>
    </location>
</feature>
<name>A0AAD6DX43_9EURO</name>
<feature type="compositionally biased region" description="Acidic residues" evidence="7">
    <location>
        <begin position="235"/>
        <end position="253"/>
    </location>
</feature>
<dbReference type="InterPro" id="IPR011051">
    <property type="entry name" value="RmlC_Cupin_sf"/>
</dbReference>